<evidence type="ECO:0000256" key="1">
    <source>
        <dbReference type="SAM" id="MobiDB-lite"/>
    </source>
</evidence>
<protein>
    <submittedName>
        <fullName evidence="3">Collagen-like protein</fullName>
    </submittedName>
</protein>
<accession>A0ABW4XZI5</accession>
<comment type="caution">
    <text evidence="3">The sequence shown here is derived from an EMBL/GenBank/DDBJ whole genome shotgun (WGS) entry which is preliminary data.</text>
</comment>
<dbReference type="EMBL" id="JBHUHU010000002">
    <property type="protein sequence ID" value="MFD2099289.1"/>
    <property type="molecule type" value="Genomic_DNA"/>
</dbReference>
<feature type="compositionally biased region" description="Low complexity" evidence="1">
    <location>
        <begin position="74"/>
        <end position="84"/>
    </location>
</feature>
<keyword evidence="4" id="KW-1185">Reference proteome</keyword>
<evidence type="ECO:0000256" key="2">
    <source>
        <dbReference type="SAM" id="SignalP"/>
    </source>
</evidence>
<feature type="region of interest" description="Disordered" evidence="1">
    <location>
        <begin position="48"/>
        <end position="100"/>
    </location>
</feature>
<evidence type="ECO:0000313" key="4">
    <source>
        <dbReference type="Proteomes" id="UP001597342"/>
    </source>
</evidence>
<dbReference type="Proteomes" id="UP001597342">
    <property type="component" value="Unassembled WGS sequence"/>
</dbReference>
<gene>
    <name evidence="3" type="ORF">ACFSJE_05850</name>
</gene>
<dbReference type="RefSeq" id="WP_379830055.1">
    <property type="nucleotide sequence ID" value="NZ_JBHUHU010000002.1"/>
</dbReference>
<sequence>MKLIRFFGVATLTLALCLTSCSGEDGMDGADGDSIIGPAGNAGINCWDTNGNGNNDPSEDINGDQKWDALDCQGLPGSDGDPGTPGTPGEPGTPGTDGLNGVGFDELTQYGYMTLELDGTRIDDVVFQDSNSFKFTNVDANSISLTSGVQVNGNDYNFSLVRFFSTPDNVYQDTYLSLNVTVLDLGENSQSVEGFTFAISNYAVVGEDNKYFILDESYTDASAGITNVEFTDIVFDDETNHLTFSYSLTVDGENNPTTYELTLSGMADVTVLEEAEAVLQAKSFQ</sequence>
<evidence type="ECO:0000313" key="3">
    <source>
        <dbReference type="EMBL" id="MFD2099289.1"/>
    </source>
</evidence>
<name>A0ABW4XZI5_9FLAO</name>
<dbReference type="Gene3D" id="1.20.5.320">
    <property type="entry name" value="6-Phosphogluconate Dehydrogenase, domain 3"/>
    <property type="match status" value="1"/>
</dbReference>
<feature type="signal peptide" evidence="2">
    <location>
        <begin position="1"/>
        <end position="23"/>
    </location>
</feature>
<organism evidence="3 4">
    <name type="scientific">Flagellimonas iocasae</name>
    <dbReference type="NCBI Taxonomy" id="2055905"/>
    <lineage>
        <taxon>Bacteria</taxon>
        <taxon>Pseudomonadati</taxon>
        <taxon>Bacteroidota</taxon>
        <taxon>Flavobacteriia</taxon>
        <taxon>Flavobacteriales</taxon>
        <taxon>Flavobacteriaceae</taxon>
        <taxon>Flagellimonas</taxon>
    </lineage>
</organism>
<reference evidence="4" key="1">
    <citation type="journal article" date="2019" name="Int. J. Syst. Evol. Microbiol.">
        <title>The Global Catalogue of Microorganisms (GCM) 10K type strain sequencing project: providing services to taxonomists for standard genome sequencing and annotation.</title>
        <authorList>
            <consortium name="The Broad Institute Genomics Platform"/>
            <consortium name="The Broad Institute Genome Sequencing Center for Infectious Disease"/>
            <person name="Wu L."/>
            <person name="Ma J."/>
        </authorList>
    </citation>
    <scope>NUCLEOTIDE SEQUENCE [LARGE SCALE GENOMIC DNA]</scope>
    <source>
        <strain evidence="4">JCM 3389</strain>
    </source>
</reference>
<proteinExistence type="predicted"/>
<feature type="chain" id="PRO_5045379663" evidence="2">
    <location>
        <begin position="24"/>
        <end position="285"/>
    </location>
</feature>
<keyword evidence="2" id="KW-0732">Signal</keyword>